<dbReference type="AlphaFoldDB" id="A0A9Q6WR29"/>
<geneLocation type="plasmid" evidence="2"/>
<protein>
    <submittedName>
        <fullName evidence="1">Uncharacterized protein</fullName>
    </submittedName>
</protein>
<evidence type="ECO:0000313" key="2">
    <source>
        <dbReference type="Proteomes" id="UP000509548"/>
    </source>
</evidence>
<proteinExistence type="predicted"/>
<evidence type="ECO:0000313" key="1">
    <source>
        <dbReference type="EMBL" id="QLB67803.1"/>
    </source>
</evidence>
<dbReference type="Proteomes" id="UP000509548">
    <property type="component" value="Plasmid unnamed"/>
</dbReference>
<gene>
    <name evidence="1" type="ORF">A9O66_36130</name>
</gene>
<organism evidence="1 2">
    <name type="scientific">Paraburkholderia caribensis</name>
    <dbReference type="NCBI Taxonomy" id="75105"/>
    <lineage>
        <taxon>Bacteria</taxon>
        <taxon>Pseudomonadati</taxon>
        <taxon>Pseudomonadota</taxon>
        <taxon>Betaproteobacteria</taxon>
        <taxon>Burkholderiales</taxon>
        <taxon>Burkholderiaceae</taxon>
        <taxon>Paraburkholderia</taxon>
    </lineage>
</organism>
<sequence>MQVWIDVIVFRRVRALFRMILSFRNQRFVHVAVRLLCDGAIGGDAHVAVVRLKSAAIRALDGISGILDSLAGSTRVRRVLLSGRVLRGERVGGKDWHDELL</sequence>
<name>A0A9Q6WR29_9BURK</name>
<accession>A0A9Q6WR29</accession>
<keyword evidence="1" id="KW-0614">Plasmid</keyword>
<dbReference type="EMBL" id="CP015960">
    <property type="protein sequence ID" value="QLB67803.1"/>
    <property type="molecule type" value="Genomic_DNA"/>
</dbReference>
<reference evidence="1 2" key="1">
    <citation type="journal article" date="2014" name="Genome Announc.">
        <title>Draft Genome Sequence of the Haloacid-Degrading Burkholderia caribensis Strain MBA4.</title>
        <authorList>
            <person name="Pan Y."/>
            <person name="Kong K.F."/>
            <person name="Tsang J.S."/>
        </authorList>
    </citation>
    <scope>NUCLEOTIDE SEQUENCE [LARGE SCALE GENOMIC DNA]</scope>
    <source>
        <strain evidence="1 2">852011</strain>
    </source>
</reference>